<evidence type="ECO:0000313" key="2">
    <source>
        <dbReference type="EMBL" id="EXM40994.1"/>
    </source>
</evidence>
<protein>
    <recommendedName>
        <fullName evidence="1">LicD/FKTN/FKRP nucleotidyltransferase domain-containing protein</fullName>
    </recommendedName>
</protein>
<dbReference type="InterPro" id="IPR007074">
    <property type="entry name" value="LicD/FKTN/FKRP_NTP_transf"/>
</dbReference>
<dbReference type="OrthoDB" id="9786100at2"/>
<dbReference type="AlphaFoldDB" id="A0A011UK70"/>
<evidence type="ECO:0000313" key="3">
    <source>
        <dbReference type="Proteomes" id="UP000021369"/>
    </source>
</evidence>
<comment type="caution">
    <text evidence="2">The sequence shown here is derived from an EMBL/GenBank/DDBJ whole genome shotgun (WGS) entry which is preliminary data.</text>
</comment>
<dbReference type="InterPro" id="IPR052942">
    <property type="entry name" value="LPS_cholinephosphotransferase"/>
</dbReference>
<proteinExistence type="predicted"/>
<name>A0A011UK70_RUMAL</name>
<gene>
    <name evidence="2" type="ORF">RASY3_02430</name>
</gene>
<reference evidence="2 3" key="1">
    <citation type="submission" date="2013-06" db="EMBL/GenBank/DDBJ databases">
        <title>Rumen cellulosomics: divergent fiber-degrading strategies revealed by comparative genome-wide analysis of six Ruminococcal strains.</title>
        <authorList>
            <person name="Dassa B."/>
            <person name="Borovok I."/>
            <person name="Lamed R."/>
            <person name="Flint H."/>
            <person name="Yeoman C.J."/>
            <person name="White B."/>
            <person name="Bayer E.A."/>
        </authorList>
    </citation>
    <scope>NUCLEOTIDE SEQUENCE [LARGE SCALE GENOMIC DNA]</scope>
    <source>
        <strain evidence="2 3">SY3</strain>
    </source>
</reference>
<feature type="domain" description="LicD/FKTN/FKRP nucleotidyltransferase" evidence="1">
    <location>
        <begin position="26"/>
        <end position="243"/>
    </location>
</feature>
<organism evidence="2 3">
    <name type="scientific">Ruminococcus albus SY3</name>
    <dbReference type="NCBI Taxonomy" id="1341156"/>
    <lineage>
        <taxon>Bacteria</taxon>
        <taxon>Bacillati</taxon>
        <taxon>Bacillota</taxon>
        <taxon>Clostridia</taxon>
        <taxon>Eubacteriales</taxon>
        <taxon>Oscillospiraceae</taxon>
        <taxon>Ruminococcus</taxon>
    </lineage>
</organism>
<sequence length="277" mass="32250">MNLTYEEMLEVNKVQLEIFKQFIDVCNKLNLKYYMVHGSLLGTLRCNGFFPFDDDIDVAMPRKDYDILLKKGQKLFSNRYFIQSYKSEKNYPLPFAKIRDSKTAFIQPVLKGLNVNQGIYIDIFPLDNYPTSKLTRTYLSIKERIYSIRISEQLLYSNKQPLWKRILRVSSKIACPSWRMAVKKRADLYSNIPNSSLFITVGGKVKERGIDKSLFEKGLEHSFEDVTVNCPSMSQKYLSIIYGDFENYNPAEKYMNEDNTVTVSAEIVSTTQSYKKL</sequence>
<dbReference type="PATRIC" id="fig|1341156.4.peg.211"/>
<keyword evidence="3" id="KW-1185">Reference proteome</keyword>
<dbReference type="PANTHER" id="PTHR43404">
    <property type="entry name" value="LIPOPOLYSACCHARIDE CHOLINEPHOSPHOTRANSFERASE LICD"/>
    <property type="match status" value="1"/>
</dbReference>
<dbReference type="GO" id="GO:0009100">
    <property type="term" value="P:glycoprotein metabolic process"/>
    <property type="evidence" value="ECO:0007669"/>
    <property type="project" value="UniProtKB-ARBA"/>
</dbReference>
<dbReference type="RefSeq" id="WP_037284837.1">
    <property type="nucleotide sequence ID" value="NZ_JEOB01000001.1"/>
</dbReference>
<dbReference type="Pfam" id="PF04991">
    <property type="entry name" value="LicD"/>
    <property type="match status" value="1"/>
</dbReference>
<evidence type="ECO:0000259" key="1">
    <source>
        <dbReference type="Pfam" id="PF04991"/>
    </source>
</evidence>
<dbReference type="EMBL" id="JEOB01000001">
    <property type="protein sequence ID" value="EXM40994.1"/>
    <property type="molecule type" value="Genomic_DNA"/>
</dbReference>
<dbReference type="PANTHER" id="PTHR43404:SF2">
    <property type="entry name" value="LIPOPOLYSACCHARIDE CHOLINEPHOSPHOTRANSFERASE LICD"/>
    <property type="match status" value="1"/>
</dbReference>
<dbReference type="Proteomes" id="UP000021369">
    <property type="component" value="Unassembled WGS sequence"/>
</dbReference>
<accession>A0A011UK70</accession>